<sequence>MSKRYYWLKLQKDFFTQPKIKKLRKIAGGDTYTIIYLKMQLLSLNNGGKLFFEGIEENFPEEIALTIDEDPDNVKVTVQYLLSQGLIEPCSETEFLMMETQSLICSESESAERVRASRKNKALQCNTNVTECNNNVQKCNTEIEIEIENRDRVRDKTDSKISYQLIADTFNDICKSFDRVERISDSRKEDIDAACKKFSFSQIRTAFIKAENSKFLKGEESKGDYKFNANFNWIIKEQNLKKILEGKFDNEPEGSEKKKKQSKPPVSRNLNNFDRREYDMDSLEEQLLNSN</sequence>
<feature type="region of interest" description="Disordered" evidence="1">
    <location>
        <begin position="248"/>
        <end position="278"/>
    </location>
</feature>
<organism evidence="3">
    <name type="scientific">Siphoviridae sp. ctxBC2</name>
    <dbReference type="NCBI Taxonomy" id="2826518"/>
    <lineage>
        <taxon>Viruses</taxon>
        <taxon>Duplodnaviria</taxon>
        <taxon>Heunggongvirae</taxon>
        <taxon>Uroviricota</taxon>
        <taxon>Caudoviricetes</taxon>
    </lineage>
</organism>
<dbReference type="Pfam" id="PF09681">
    <property type="entry name" value="Phage_rep_org_N"/>
    <property type="match status" value="1"/>
</dbReference>
<evidence type="ECO:0000256" key="1">
    <source>
        <dbReference type="SAM" id="MobiDB-lite"/>
    </source>
</evidence>
<name>A0A8S5LT97_9CAUD</name>
<dbReference type="InterPro" id="IPR010056">
    <property type="entry name" value="Phage_rep_org__N"/>
</dbReference>
<dbReference type="NCBIfam" id="TIGR01714">
    <property type="entry name" value="phage_rep_org_N"/>
    <property type="match status" value="1"/>
</dbReference>
<proteinExistence type="predicted"/>
<accession>A0A8S5LT97</accession>
<feature type="domain" description="Phage replisome organiser N-terminal" evidence="2">
    <location>
        <begin position="7"/>
        <end position="121"/>
    </location>
</feature>
<evidence type="ECO:0000259" key="2">
    <source>
        <dbReference type="Pfam" id="PF09681"/>
    </source>
</evidence>
<evidence type="ECO:0000313" key="3">
    <source>
        <dbReference type="EMBL" id="DAD73222.1"/>
    </source>
</evidence>
<reference evidence="3" key="1">
    <citation type="journal article" date="2021" name="Proc. Natl. Acad. Sci. U.S.A.">
        <title>A Catalog of Tens of Thousands of Viruses from Human Metagenomes Reveals Hidden Associations with Chronic Diseases.</title>
        <authorList>
            <person name="Tisza M.J."/>
            <person name="Buck C.B."/>
        </authorList>
    </citation>
    <scope>NUCLEOTIDE SEQUENCE</scope>
    <source>
        <strain evidence="3">CtxBC2</strain>
    </source>
</reference>
<dbReference type="EMBL" id="BK014733">
    <property type="protein sequence ID" value="DAD73222.1"/>
    <property type="molecule type" value="Genomic_DNA"/>
</dbReference>
<protein>
    <submittedName>
        <fullName evidence="3">Replisome organizer</fullName>
    </submittedName>
</protein>